<feature type="region of interest" description="Disordered" evidence="1">
    <location>
        <begin position="499"/>
        <end position="536"/>
    </location>
</feature>
<gene>
    <name evidence="2" type="ORF">HaLaN_05146</name>
</gene>
<comment type="caution">
    <text evidence="2">The sequence shown here is derived from an EMBL/GenBank/DDBJ whole genome shotgun (WGS) entry which is preliminary data.</text>
</comment>
<dbReference type="Proteomes" id="UP000485058">
    <property type="component" value="Unassembled WGS sequence"/>
</dbReference>
<accession>A0A699YI93</accession>
<organism evidence="2 3">
    <name type="scientific">Haematococcus lacustris</name>
    <name type="common">Green alga</name>
    <name type="synonym">Haematococcus pluvialis</name>
    <dbReference type="NCBI Taxonomy" id="44745"/>
    <lineage>
        <taxon>Eukaryota</taxon>
        <taxon>Viridiplantae</taxon>
        <taxon>Chlorophyta</taxon>
        <taxon>core chlorophytes</taxon>
        <taxon>Chlorophyceae</taxon>
        <taxon>CS clade</taxon>
        <taxon>Chlamydomonadales</taxon>
        <taxon>Haematococcaceae</taxon>
        <taxon>Haematococcus</taxon>
    </lineage>
</organism>
<evidence type="ECO:0000256" key="1">
    <source>
        <dbReference type="SAM" id="MobiDB-lite"/>
    </source>
</evidence>
<name>A0A699YI93_HAELA</name>
<evidence type="ECO:0000313" key="2">
    <source>
        <dbReference type="EMBL" id="GFH09917.1"/>
    </source>
</evidence>
<feature type="compositionally biased region" description="Polar residues" evidence="1">
    <location>
        <begin position="512"/>
        <end position="521"/>
    </location>
</feature>
<evidence type="ECO:0000313" key="3">
    <source>
        <dbReference type="Proteomes" id="UP000485058"/>
    </source>
</evidence>
<proteinExistence type="predicted"/>
<protein>
    <submittedName>
        <fullName evidence="2">Uncharacterized protein</fullName>
    </submittedName>
</protein>
<dbReference type="EMBL" id="BLLF01000274">
    <property type="protein sequence ID" value="GFH09917.1"/>
    <property type="molecule type" value="Genomic_DNA"/>
</dbReference>
<sequence>MIRHGHATQASSNPGSRLAIYGDRGQVWACGSSHSVIASGWPWHASSSCARLCTVVRMPSIPSSSASLDSRPVSWSAAACTSLATSSKLVAEAAQLAWKPRVLVCQARTQRGGELLHLAERGELEAWIWVLAHASPAPGWDQVGQLQLAWPIGHSEPSSGVMLLSVPAVATSEVAYGCGQARFLKEKKLYTTSAATEYTTSCCEVAVVKTTASVPNAHFSSTILMCEPPAVISEPSRYAYCIKGPARPGRPPTLAKCPGGKVTVDGCGVPSKAGAGSFPWELGAYPKATAQKPDGCVAATSSKLTSKTALQICMPAPHHGTPTDRLVTALPRSSLRRCCLTCTTVRVQGVTGARIPRRGAMLTLARPSQAKLRSATPQRGVAAGELLAARVRQQCVPSVGRLQPQYTQSRHHINHIDVVHHVRVRVVAWDCFEAGAEVRVRGQHSSDCCAWPSVLAFSRQAAAQLQVRDGCLGNWDVRVHGLALLVELVGYVQGKQVPNEEAQQPGRPITARSLQDFTRSSTARRKAAHSACGRGR</sequence>
<keyword evidence="3" id="KW-1185">Reference proteome</keyword>
<reference evidence="2 3" key="1">
    <citation type="submission" date="2020-02" db="EMBL/GenBank/DDBJ databases">
        <title>Draft genome sequence of Haematococcus lacustris strain NIES-144.</title>
        <authorList>
            <person name="Morimoto D."/>
            <person name="Nakagawa S."/>
            <person name="Yoshida T."/>
            <person name="Sawayama S."/>
        </authorList>
    </citation>
    <scope>NUCLEOTIDE SEQUENCE [LARGE SCALE GENOMIC DNA]</scope>
    <source>
        <strain evidence="2 3">NIES-144</strain>
    </source>
</reference>
<dbReference type="AlphaFoldDB" id="A0A699YI93"/>